<organism evidence="2 3">
    <name type="scientific">Pristionchus fissidentatus</name>
    <dbReference type="NCBI Taxonomy" id="1538716"/>
    <lineage>
        <taxon>Eukaryota</taxon>
        <taxon>Metazoa</taxon>
        <taxon>Ecdysozoa</taxon>
        <taxon>Nematoda</taxon>
        <taxon>Chromadorea</taxon>
        <taxon>Rhabditida</taxon>
        <taxon>Rhabditina</taxon>
        <taxon>Diplogasteromorpha</taxon>
        <taxon>Diplogasteroidea</taxon>
        <taxon>Neodiplogasteridae</taxon>
        <taxon>Pristionchus</taxon>
    </lineage>
</organism>
<dbReference type="AlphaFoldDB" id="A0AAV5V3G7"/>
<evidence type="ECO:0000313" key="2">
    <source>
        <dbReference type="EMBL" id="GMT14131.1"/>
    </source>
</evidence>
<evidence type="ECO:0000313" key="3">
    <source>
        <dbReference type="Proteomes" id="UP001432322"/>
    </source>
</evidence>
<protein>
    <recommendedName>
        <fullName evidence="4">Membrane transporter</fullName>
    </recommendedName>
</protein>
<evidence type="ECO:0000256" key="1">
    <source>
        <dbReference type="SAM" id="Phobius"/>
    </source>
</evidence>
<reference evidence="2" key="1">
    <citation type="submission" date="2023-10" db="EMBL/GenBank/DDBJ databases">
        <title>Genome assembly of Pristionchus species.</title>
        <authorList>
            <person name="Yoshida K."/>
            <person name="Sommer R.J."/>
        </authorList>
    </citation>
    <scope>NUCLEOTIDE SEQUENCE</scope>
    <source>
        <strain evidence="2">RS5133</strain>
    </source>
</reference>
<sequence length="227" mass="25662">QRISRTTSNENEDEDYCEITAKCEGKSLIEKTALSDRNASVENDKRERMTLDSTLTRYSSWRKMRMDLFIFGTLCMVSQMFSSANNVLTTSSNLKMRQDVNVQTILCWCDNSYRANVTRTYLNAMKPSTYPMIFRIGFLGCGLSSVVWESSLGRRSSLLIALSISIVATIILYGTNQIMIKNIMWTVEYVTSLAVLLIAYVSFVEVLPKKWRIAGAGVIQLSSSFAE</sequence>
<feature type="transmembrane region" description="Helical" evidence="1">
    <location>
        <begin position="182"/>
        <end position="203"/>
    </location>
</feature>
<feature type="transmembrane region" description="Helical" evidence="1">
    <location>
        <begin position="132"/>
        <end position="151"/>
    </location>
</feature>
<feature type="transmembrane region" description="Helical" evidence="1">
    <location>
        <begin position="158"/>
        <end position="176"/>
    </location>
</feature>
<gene>
    <name evidence="2" type="ORF">PFISCL1PPCAC_5428</name>
</gene>
<name>A0AAV5V3G7_9BILA</name>
<keyword evidence="1" id="KW-0812">Transmembrane</keyword>
<dbReference type="Proteomes" id="UP001432322">
    <property type="component" value="Unassembled WGS sequence"/>
</dbReference>
<dbReference type="EMBL" id="BTSY01000002">
    <property type="protein sequence ID" value="GMT14131.1"/>
    <property type="molecule type" value="Genomic_DNA"/>
</dbReference>
<feature type="transmembrane region" description="Helical" evidence="1">
    <location>
        <begin position="68"/>
        <end position="88"/>
    </location>
</feature>
<comment type="caution">
    <text evidence="2">The sequence shown here is derived from an EMBL/GenBank/DDBJ whole genome shotgun (WGS) entry which is preliminary data.</text>
</comment>
<keyword evidence="1" id="KW-0472">Membrane</keyword>
<keyword evidence="3" id="KW-1185">Reference proteome</keyword>
<feature type="non-terminal residue" evidence="2">
    <location>
        <position position="227"/>
    </location>
</feature>
<proteinExistence type="predicted"/>
<keyword evidence="1" id="KW-1133">Transmembrane helix</keyword>
<evidence type="ECO:0008006" key="4">
    <source>
        <dbReference type="Google" id="ProtNLM"/>
    </source>
</evidence>
<accession>A0AAV5V3G7</accession>
<feature type="non-terminal residue" evidence="2">
    <location>
        <position position="1"/>
    </location>
</feature>